<dbReference type="KEGG" id="vg:4155919"/>
<dbReference type="RefSeq" id="YP_654437.1">
    <property type="nucleotide sequence ID" value="NC_008168.1"/>
</dbReference>
<accession>Q1A4T0</accession>
<dbReference type="EMBL" id="DQ333351">
    <property type="protein sequence ID" value="ABC61150.1"/>
    <property type="molecule type" value="Genomic_DNA"/>
</dbReference>
<name>Q1A4T0_9BBAC</name>
<sequence>MNLTEELDRISALKKEYTRKIYHEEKMAKIEKNPNKTNQKIVKLRKDFLESIVNKL</sequence>
<organism evidence="1 2">
    <name type="scientific">Choristoneura occidentalis granulovirus</name>
    <dbReference type="NCBI Taxonomy" id="364745"/>
    <lineage>
        <taxon>Viruses</taxon>
        <taxon>Viruses incertae sedis</taxon>
        <taxon>Naldaviricetes</taxon>
        <taxon>Lefavirales</taxon>
        <taxon>Baculoviridae</taxon>
        <taxon>Betabaculovirus</taxon>
        <taxon>Betabaculovirus chofumiferanae</taxon>
    </lineage>
</organism>
<reference evidence="1 2" key="1">
    <citation type="journal article" date="2006" name="J. Gen. Virol.">
        <title>Sequence analysis of the Choristoneura occidentalis granulovirus genome.</title>
        <authorList>
            <person name="Escasa S.R."/>
            <person name="Lauzon H.A.M."/>
            <person name="Mathur A.C."/>
            <person name="Krell P.J."/>
            <person name="Arif B.M."/>
        </authorList>
    </citation>
    <scope>NUCLEOTIDE SEQUENCE [LARGE SCALE GENOMIC DNA]</scope>
</reference>
<dbReference type="GeneID" id="4155919"/>
<protein>
    <submittedName>
        <fullName evidence="1">Uncharacterized protein</fullName>
    </submittedName>
</protein>
<proteinExistence type="predicted"/>
<evidence type="ECO:0000313" key="2">
    <source>
        <dbReference type="Proteomes" id="UP000202317"/>
    </source>
</evidence>
<dbReference type="OrthoDB" id="41210at10239"/>
<dbReference type="Pfam" id="PF06034">
    <property type="entry name" value="DUF919"/>
    <property type="match status" value="1"/>
</dbReference>
<dbReference type="Proteomes" id="UP000202317">
    <property type="component" value="Segment"/>
</dbReference>
<evidence type="ECO:0000313" key="1">
    <source>
        <dbReference type="EMBL" id="ABC61150.1"/>
    </source>
</evidence>
<dbReference type="InterPro" id="IPR009265">
    <property type="entry name" value="AcMNPV_Orf29"/>
</dbReference>
<keyword evidence="2" id="KW-1185">Reference proteome</keyword>